<keyword evidence="5" id="KW-1185">Reference proteome</keyword>
<accession>A0A1I3MDY3</accession>
<evidence type="ECO:0000259" key="3">
    <source>
        <dbReference type="PROSITE" id="PS50234"/>
    </source>
</evidence>
<evidence type="ECO:0000256" key="1">
    <source>
        <dbReference type="SAM" id="MobiDB-lite"/>
    </source>
</evidence>
<evidence type="ECO:0000313" key="4">
    <source>
        <dbReference type="EMBL" id="SFI95183.1"/>
    </source>
</evidence>
<keyword evidence="2" id="KW-0732">Signal</keyword>
<feature type="compositionally biased region" description="Basic and acidic residues" evidence="1">
    <location>
        <begin position="472"/>
        <end position="481"/>
    </location>
</feature>
<dbReference type="SMART" id="SM00327">
    <property type="entry name" value="VWA"/>
    <property type="match status" value="1"/>
</dbReference>
<proteinExistence type="predicted"/>
<dbReference type="STRING" id="46223.SAMN05421852_10327"/>
<sequence>MKYRVSVTLLALMMGTFPLLSGCSTVIEKIQQTTGNNVEKVETKVSSQQHKKPEKTGEEKNLLPPAPATDLKNILKDDGKGRYAGEKYNKTKVLQALAQMPKGMSEEQIYAYLLGLVGENYKIDDKFFEQLNPNYQAQLNSLKSKTKNASSKKANVIVLINGSESMQNRIDGNSKLQAAKLALAQFAASLPKDTTLSIHVFGHQGSTSSLGQTSTCQRPETVYSKQSFDAVKFATAMSRVNGSSSYSPLAQAIRSTYEGLANSSSDEKNIVLLITDQVDQCGGDPVREAEEVRSSDKIASFNILGVKVDPSNEVELKKTANIAGGAYYRVTTSNDLRKALFAYQKEIHRMNAPWQLQALEKITQSYQADNKMLKEHYQGVIEKLNLEYERLGEANNYIKDLQKVTTEEWKKVGEWIDSRFKQVGDYMDEQWKTVGTELDNEWKSSVDQLEEEWKQTGKPVEEFNKHKDTLLSEHTIEDRTEQVQVENETTPTDTEESLSE</sequence>
<dbReference type="Proteomes" id="UP000199545">
    <property type="component" value="Unassembled WGS sequence"/>
</dbReference>
<dbReference type="InterPro" id="IPR036465">
    <property type="entry name" value="vWFA_dom_sf"/>
</dbReference>
<evidence type="ECO:0000313" key="5">
    <source>
        <dbReference type="Proteomes" id="UP000199545"/>
    </source>
</evidence>
<reference evidence="4 5" key="1">
    <citation type="submission" date="2016-10" db="EMBL/GenBank/DDBJ databases">
        <authorList>
            <person name="de Groot N.N."/>
        </authorList>
    </citation>
    <scope>NUCLEOTIDE SEQUENCE [LARGE SCALE GENOMIC DNA]</scope>
    <source>
        <strain evidence="4 5">DSM 44778</strain>
    </source>
</reference>
<dbReference type="PROSITE" id="PS50234">
    <property type="entry name" value="VWFA"/>
    <property type="match status" value="1"/>
</dbReference>
<feature type="chain" id="PRO_5039529366" evidence="2">
    <location>
        <begin position="22"/>
        <end position="500"/>
    </location>
</feature>
<dbReference type="EMBL" id="FORR01000003">
    <property type="protein sequence ID" value="SFI95183.1"/>
    <property type="molecule type" value="Genomic_DNA"/>
</dbReference>
<gene>
    <name evidence="4" type="ORF">SAMN05421852_10327</name>
</gene>
<organism evidence="4 5">
    <name type="scientific">Thermoflavimicrobium dichotomicum</name>
    <dbReference type="NCBI Taxonomy" id="46223"/>
    <lineage>
        <taxon>Bacteria</taxon>
        <taxon>Bacillati</taxon>
        <taxon>Bacillota</taxon>
        <taxon>Bacilli</taxon>
        <taxon>Bacillales</taxon>
        <taxon>Thermoactinomycetaceae</taxon>
        <taxon>Thermoflavimicrobium</taxon>
    </lineage>
</organism>
<evidence type="ECO:0000256" key="2">
    <source>
        <dbReference type="SAM" id="SignalP"/>
    </source>
</evidence>
<feature type="signal peptide" evidence="2">
    <location>
        <begin position="1"/>
        <end position="21"/>
    </location>
</feature>
<dbReference type="PROSITE" id="PS51257">
    <property type="entry name" value="PROKAR_LIPOPROTEIN"/>
    <property type="match status" value="1"/>
</dbReference>
<dbReference type="InterPro" id="IPR002035">
    <property type="entry name" value="VWF_A"/>
</dbReference>
<feature type="domain" description="VWFA" evidence="3">
    <location>
        <begin position="155"/>
        <end position="347"/>
    </location>
</feature>
<dbReference type="Gene3D" id="3.40.50.410">
    <property type="entry name" value="von Willebrand factor, type A domain"/>
    <property type="match status" value="1"/>
</dbReference>
<dbReference type="RefSeq" id="WP_175482288.1">
    <property type="nucleotide sequence ID" value="NZ_FORR01000003.1"/>
</dbReference>
<dbReference type="Pfam" id="PF13519">
    <property type="entry name" value="VWA_2"/>
    <property type="match status" value="1"/>
</dbReference>
<dbReference type="SUPFAM" id="SSF53300">
    <property type="entry name" value="vWA-like"/>
    <property type="match status" value="1"/>
</dbReference>
<name>A0A1I3MDY3_9BACL</name>
<dbReference type="AlphaFoldDB" id="A0A1I3MDY3"/>
<feature type="region of interest" description="Disordered" evidence="1">
    <location>
        <begin position="42"/>
        <end position="71"/>
    </location>
</feature>
<feature type="compositionally biased region" description="Polar residues" evidence="1">
    <location>
        <begin position="482"/>
        <end position="492"/>
    </location>
</feature>
<protein>
    <submittedName>
        <fullName evidence="4">von Willebrand factor type A domain-containing protein</fullName>
    </submittedName>
</protein>
<feature type="region of interest" description="Disordered" evidence="1">
    <location>
        <begin position="472"/>
        <end position="500"/>
    </location>
</feature>